<comment type="subcellular location">
    <subcellularLocation>
        <location evidence="1">Nucleus</location>
    </subcellularLocation>
</comment>
<evidence type="ECO:0000256" key="3">
    <source>
        <dbReference type="ARBA" id="ARBA00023125"/>
    </source>
</evidence>
<feature type="domain" description="WRKY" evidence="7">
    <location>
        <begin position="114"/>
        <end position="164"/>
    </location>
</feature>
<proteinExistence type="predicted"/>
<organism evidence="8 9">
    <name type="scientific">Capsicum baccatum</name>
    <name type="common">Peruvian pepper</name>
    <dbReference type="NCBI Taxonomy" id="33114"/>
    <lineage>
        <taxon>Eukaryota</taxon>
        <taxon>Viridiplantae</taxon>
        <taxon>Streptophyta</taxon>
        <taxon>Embryophyta</taxon>
        <taxon>Tracheophyta</taxon>
        <taxon>Spermatophyta</taxon>
        <taxon>Magnoliopsida</taxon>
        <taxon>eudicotyledons</taxon>
        <taxon>Gunneridae</taxon>
        <taxon>Pentapetalae</taxon>
        <taxon>asterids</taxon>
        <taxon>lamiids</taxon>
        <taxon>Solanales</taxon>
        <taxon>Solanaceae</taxon>
        <taxon>Solanoideae</taxon>
        <taxon>Capsiceae</taxon>
        <taxon>Capsicum</taxon>
    </lineage>
</organism>
<evidence type="ECO:0000256" key="2">
    <source>
        <dbReference type="ARBA" id="ARBA00023015"/>
    </source>
</evidence>
<dbReference type="EMBL" id="MLFT02000010">
    <property type="protein sequence ID" value="PHT36489.1"/>
    <property type="molecule type" value="Genomic_DNA"/>
</dbReference>
<evidence type="ECO:0000256" key="1">
    <source>
        <dbReference type="ARBA" id="ARBA00004123"/>
    </source>
</evidence>
<dbReference type="GO" id="GO:0043565">
    <property type="term" value="F:sequence-specific DNA binding"/>
    <property type="evidence" value="ECO:0007669"/>
    <property type="project" value="InterPro"/>
</dbReference>
<keyword evidence="9" id="KW-1185">Reference proteome</keyword>
<dbReference type="SUPFAM" id="SSF118290">
    <property type="entry name" value="WRKY DNA-binding domain"/>
    <property type="match status" value="1"/>
</dbReference>
<dbReference type="GO" id="GO:0003700">
    <property type="term" value="F:DNA-binding transcription factor activity"/>
    <property type="evidence" value="ECO:0007669"/>
    <property type="project" value="InterPro"/>
</dbReference>
<dbReference type="Pfam" id="PF03106">
    <property type="entry name" value="WRKY"/>
    <property type="match status" value="1"/>
</dbReference>
<dbReference type="GO" id="GO:0005634">
    <property type="term" value="C:nucleus"/>
    <property type="evidence" value="ECO:0007669"/>
    <property type="project" value="UniProtKB-SubCell"/>
</dbReference>
<keyword evidence="4" id="KW-0804">Transcription</keyword>
<feature type="region of interest" description="Disordered" evidence="6">
    <location>
        <begin position="74"/>
        <end position="97"/>
    </location>
</feature>
<evidence type="ECO:0000259" key="7">
    <source>
        <dbReference type="PROSITE" id="PS50811"/>
    </source>
</evidence>
<keyword evidence="3" id="KW-0238">DNA-binding</keyword>
<dbReference type="InterPro" id="IPR003657">
    <property type="entry name" value="WRKY_dom"/>
</dbReference>
<dbReference type="SMART" id="SM00774">
    <property type="entry name" value="WRKY"/>
    <property type="match status" value="1"/>
</dbReference>
<dbReference type="Proteomes" id="UP000224567">
    <property type="component" value="Unassembled WGS sequence"/>
</dbReference>
<name>A0A2G2VU21_CAPBA</name>
<accession>A0A2G2VU21</accession>
<evidence type="ECO:0000256" key="4">
    <source>
        <dbReference type="ARBA" id="ARBA00023163"/>
    </source>
</evidence>
<comment type="caution">
    <text evidence="8">The sequence shown here is derived from an EMBL/GenBank/DDBJ whole genome shotgun (WGS) entry which is preliminary data.</text>
</comment>
<dbReference type="PANTHER" id="PTHR31282">
    <property type="entry name" value="WRKY TRANSCRIPTION FACTOR 21-RELATED"/>
    <property type="match status" value="1"/>
</dbReference>
<dbReference type="PROSITE" id="PS50811">
    <property type="entry name" value="WRKY"/>
    <property type="match status" value="1"/>
</dbReference>
<keyword evidence="5" id="KW-0539">Nucleus</keyword>
<dbReference type="AlphaFoldDB" id="A0A2G2VU21"/>
<evidence type="ECO:0000313" key="8">
    <source>
        <dbReference type="EMBL" id="PHT36489.1"/>
    </source>
</evidence>
<evidence type="ECO:0000256" key="6">
    <source>
        <dbReference type="SAM" id="MobiDB-lite"/>
    </source>
</evidence>
<reference evidence="8 9" key="1">
    <citation type="journal article" date="2017" name="Genome Biol.">
        <title>New reference genome sequences of hot pepper reveal the massive evolution of plant disease-resistance genes by retroduplication.</title>
        <authorList>
            <person name="Kim S."/>
            <person name="Park J."/>
            <person name="Yeom S.I."/>
            <person name="Kim Y.M."/>
            <person name="Seo E."/>
            <person name="Kim K.T."/>
            <person name="Kim M.S."/>
            <person name="Lee J.M."/>
            <person name="Cheong K."/>
            <person name="Shin H.S."/>
            <person name="Kim S.B."/>
            <person name="Han K."/>
            <person name="Lee J."/>
            <person name="Park M."/>
            <person name="Lee H.A."/>
            <person name="Lee H.Y."/>
            <person name="Lee Y."/>
            <person name="Oh S."/>
            <person name="Lee J.H."/>
            <person name="Choi E."/>
            <person name="Choi E."/>
            <person name="Lee S.E."/>
            <person name="Jeon J."/>
            <person name="Kim H."/>
            <person name="Choi G."/>
            <person name="Song H."/>
            <person name="Lee J."/>
            <person name="Lee S.C."/>
            <person name="Kwon J.K."/>
            <person name="Lee H.Y."/>
            <person name="Koo N."/>
            <person name="Hong Y."/>
            <person name="Kim R.W."/>
            <person name="Kang W.H."/>
            <person name="Huh J.H."/>
            <person name="Kang B.C."/>
            <person name="Yang T.J."/>
            <person name="Lee Y.H."/>
            <person name="Bennetzen J.L."/>
            <person name="Choi D."/>
        </authorList>
    </citation>
    <scope>NUCLEOTIDE SEQUENCE [LARGE SCALE GENOMIC DNA]</scope>
    <source>
        <strain evidence="9">cv. PBC81</strain>
    </source>
</reference>
<gene>
    <name evidence="8" type="ORF">CQW23_24189</name>
</gene>
<evidence type="ECO:0000313" key="9">
    <source>
        <dbReference type="Proteomes" id="UP000224567"/>
    </source>
</evidence>
<dbReference type="InterPro" id="IPR044810">
    <property type="entry name" value="WRKY_plant"/>
</dbReference>
<dbReference type="OrthoDB" id="2021064at2759"/>
<keyword evidence="2" id="KW-0805">Transcription regulation</keyword>
<reference evidence="9" key="2">
    <citation type="journal article" date="2017" name="J. Anim. Genet.">
        <title>Multiple reference genome sequences of hot pepper reveal the massive evolution of plant disease resistance genes by retroduplication.</title>
        <authorList>
            <person name="Kim S."/>
            <person name="Park J."/>
            <person name="Yeom S.-I."/>
            <person name="Kim Y.-M."/>
            <person name="Seo E."/>
            <person name="Kim K.-T."/>
            <person name="Kim M.-S."/>
            <person name="Lee J.M."/>
            <person name="Cheong K."/>
            <person name="Shin H.-S."/>
            <person name="Kim S.-B."/>
            <person name="Han K."/>
            <person name="Lee J."/>
            <person name="Park M."/>
            <person name="Lee H.-A."/>
            <person name="Lee H.-Y."/>
            <person name="Lee Y."/>
            <person name="Oh S."/>
            <person name="Lee J.H."/>
            <person name="Choi E."/>
            <person name="Choi E."/>
            <person name="Lee S.E."/>
            <person name="Jeon J."/>
            <person name="Kim H."/>
            <person name="Choi G."/>
            <person name="Song H."/>
            <person name="Lee J."/>
            <person name="Lee S.-C."/>
            <person name="Kwon J.-K."/>
            <person name="Lee H.-Y."/>
            <person name="Koo N."/>
            <person name="Hong Y."/>
            <person name="Kim R.W."/>
            <person name="Kang W.-H."/>
            <person name="Huh J.H."/>
            <person name="Kang B.-C."/>
            <person name="Yang T.-J."/>
            <person name="Lee Y.-H."/>
            <person name="Bennetzen J.L."/>
            <person name="Choi D."/>
        </authorList>
    </citation>
    <scope>NUCLEOTIDE SEQUENCE [LARGE SCALE GENOMIC DNA]</scope>
    <source>
        <strain evidence="9">cv. PBC81</strain>
    </source>
</reference>
<dbReference type="STRING" id="33114.A0A2G2VU21"/>
<dbReference type="Gene3D" id="2.20.25.80">
    <property type="entry name" value="WRKY domain"/>
    <property type="match status" value="1"/>
</dbReference>
<evidence type="ECO:0000256" key="5">
    <source>
        <dbReference type="ARBA" id="ARBA00023242"/>
    </source>
</evidence>
<sequence length="168" mass="19165">MESSLLENTISDLEKVMKELNRGKKFTRRLREIIKKPKINVGNEDAYISSAEDLVGKIMNSFCASLSILSSDESTEEVSQKSMEDSSGSCKTSSLKDRRGCYKRRRTLETSIKETSTLVDDGHGWRKYGQKQILNAKFPRAEDRNLDKVSLDSPTRYSFSPSNHLRYL</sequence>
<protein>
    <recommendedName>
        <fullName evidence="7">WRKY domain-containing protein</fullName>
    </recommendedName>
</protein>
<dbReference type="InterPro" id="IPR036576">
    <property type="entry name" value="WRKY_dom_sf"/>
</dbReference>